<gene>
    <name evidence="2" type="ORF">JOF36_005391</name>
</gene>
<dbReference type="SMART" id="SM00829">
    <property type="entry name" value="PKS_ER"/>
    <property type="match status" value="1"/>
</dbReference>
<dbReference type="Proteomes" id="UP001519295">
    <property type="component" value="Unassembled WGS sequence"/>
</dbReference>
<evidence type="ECO:0000313" key="2">
    <source>
        <dbReference type="EMBL" id="MBP2369695.1"/>
    </source>
</evidence>
<comment type="caution">
    <text evidence="2">The sequence shown here is derived from an EMBL/GenBank/DDBJ whole genome shotgun (WGS) entry which is preliminary data.</text>
</comment>
<organism evidence="2 3">
    <name type="scientific">Pseudonocardia parietis</name>
    <dbReference type="NCBI Taxonomy" id="570936"/>
    <lineage>
        <taxon>Bacteria</taxon>
        <taxon>Bacillati</taxon>
        <taxon>Actinomycetota</taxon>
        <taxon>Actinomycetes</taxon>
        <taxon>Pseudonocardiales</taxon>
        <taxon>Pseudonocardiaceae</taxon>
        <taxon>Pseudonocardia</taxon>
    </lineage>
</organism>
<dbReference type="PANTHER" id="PTHR44013:SF1">
    <property type="entry name" value="ZINC-TYPE ALCOHOL DEHYDROGENASE-LIKE PROTEIN C16A3.02C"/>
    <property type="match status" value="1"/>
</dbReference>
<dbReference type="InterPro" id="IPR036291">
    <property type="entry name" value="NAD(P)-bd_dom_sf"/>
</dbReference>
<dbReference type="Pfam" id="PF08240">
    <property type="entry name" value="ADH_N"/>
    <property type="match status" value="1"/>
</dbReference>
<sequence length="312" mass="30681">MRALTLNEVPSAPAVAEVDAPMPGAGELVVKVAGSSVNGFDLSVTAGLLDGMMEHRFPLVLGMDFAGTVETVGEGVEGFTAGDAVFGVAMKPFLGSGALAEYVTVSAGYGVAHIPAGLDLTDAGALGLAGTAALDSVAAAAPQKGETVLVAGATGGVGALAVQMVAARGARVIATARPGAEADFVAGLTDADVAVVDYTADLDAQVRASAPEGVDVVLHLAGDAGPLVGLLRNGGRIASTLGLTQEAVEAAGVTVHPIMADPAPRSLTTLAGQVAAGELRVPVTATFGLEQAPEAFDAFRAGTLGKITVTCA</sequence>
<dbReference type="Pfam" id="PF13602">
    <property type="entry name" value="ADH_zinc_N_2"/>
    <property type="match status" value="1"/>
</dbReference>
<feature type="domain" description="Enoyl reductase (ER)" evidence="1">
    <location>
        <begin position="8"/>
        <end position="309"/>
    </location>
</feature>
<dbReference type="SUPFAM" id="SSF50129">
    <property type="entry name" value="GroES-like"/>
    <property type="match status" value="1"/>
</dbReference>
<proteinExistence type="predicted"/>
<dbReference type="InterPro" id="IPR052733">
    <property type="entry name" value="Chloroplast_QOR"/>
</dbReference>
<accession>A0ABS4W0F7</accession>
<dbReference type="CDD" id="cd05289">
    <property type="entry name" value="MDR_like_2"/>
    <property type="match status" value="1"/>
</dbReference>
<dbReference type="PANTHER" id="PTHR44013">
    <property type="entry name" value="ZINC-TYPE ALCOHOL DEHYDROGENASE-LIKE PROTEIN C16A3.02C"/>
    <property type="match status" value="1"/>
</dbReference>
<dbReference type="EMBL" id="JAGINU010000001">
    <property type="protein sequence ID" value="MBP2369695.1"/>
    <property type="molecule type" value="Genomic_DNA"/>
</dbReference>
<dbReference type="RefSeq" id="WP_210032081.1">
    <property type="nucleotide sequence ID" value="NZ_JAGINU010000001.1"/>
</dbReference>
<dbReference type="InterPro" id="IPR020843">
    <property type="entry name" value="ER"/>
</dbReference>
<reference evidence="2 3" key="1">
    <citation type="submission" date="2021-03" db="EMBL/GenBank/DDBJ databases">
        <title>Sequencing the genomes of 1000 actinobacteria strains.</title>
        <authorList>
            <person name="Klenk H.-P."/>
        </authorList>
    </citation>
    <scope>NUCLEOTIDE SEQUENCE [LARGE SCALE GENOMIC DNA]</scope>
    <source>
        <strain evidence="2 3">DSM 45256</strain>
    </source>
</reference>
<name>A0ABS4W0F7_9PSEU</name>
<dbReference type="InterPro" id="IPR013154">
    <property type="entry name" value="ADH-like_N"/>
</dbReference>
<evidence type="ECO:0000313" key="3">
    <source>
        <dbReference type="Proteomes" id="UP001519295"/>
    </source>
</evidence>
<dbReference type="Gene3D" id="3.90.180.10">
    <property type="entry name" value="Medium-chain alcohol dehydrogenases, catalytic domain"/>
    <property type="match status" value="1"/>
</dbReference>
<dbReference type="InterPro" id="IPR011032">
    <property type="entry name" value="GroES-like_sf"/>
</dbReference>
<dbReference type="SUPFAM" id="SSF51735">
    <property type="entry name" value="NAD(P)-binding Rossmann-fold domains"/>
    <property type="match status" value="1"/>
</dbReference>
<keyword evidence="3" id="KW-1185">Reference proteome</keyword>
<evidence type="ECO:0000259" key="1">
    <source>
        <dbReference type="SMART" id="SM00829"/>
    </source>
</evidence>
<dbReference type="Gene3D" id="3.40.50.720">
    <property type="entry name" value="NAD(P)-binding Rossmann-like Domain"/>
    <property type="match status" value="1"/>
</dbReference>
<protein>
    <submittedName>
        <fullName evidence="2">NADPH:quinone reductase-like Zn-dependent oxidoreductase</fullName>
    </submittedName>
</protein>